<comment type="caution">
    <text evidence="1">The sequence shown here is derived from an EMBL/GenBank/DDBJ whole genome shotgun (WGS) entry which is preliminary data.</text>
</comment>
<dbReference type="RefSeq" id="WP_290365447.1">
    <property type="nucleotide sequence ID" value="NZ_JAUFQU010000078.1"/>
</dbReference>
<organism evidence="1 2">
    <name type="scientific">Paenimyroides ceti</name>
    <dbReference type="NCBI Taxonomy" id="395087"/>
    <lineage>
        <taxon>Bacteria</taxon>
        <taxon>Pseudomonadati</taxon>
        <taxon>Bacteroidota</taxon>
        <taxon>Flavobacteriia</taxon>
        <taxon>Flavobacteriales</taxon>
        <taxon>Flavobacteriaceae</taxon>
        <taxon>Paenimyroides</taxon>
    </lineage>
</organism>
<keyword evidence="2" id="KW-1185">Reference proteome</keyword>
<accession>A0ABT8D2T0</accession>
<sequence length="54" mass="6115">MVCRSSDIATYTDELATVLKEENVSGLRWLYSHEPKEQHSTILRATKKSTDMGS</sequence>
<protein>
    <submittedName>
        <fullName evidence="1">Uncharacterized protein</fullName>
    </submittedName>
</protein>
<gene>
    <name evidence="1" type="ORF">QW060_25425</name>
</gene>
<dbReference type="EMBL" id="JAUFQU010000078">
    <property type="protein sequence ID" value="MDN3710213.1"/>
    <property type="molecule type" value="Genomic_DNA"/>
</dbReference>
<evidence type="ECO:0000313" key="2">
    <source>
        <dbReference type="Proteomes" id="UP001242368"/>
    </source>
</evidence>
<dbReference type="Proteomes" id="UP001242368">
    <property type="component" value="Unassembled WGS sequence"/>
</dbReference>
<evidence type="ECO:0000313" key="1">
    <source>
        <dbReference type="EMBL" id="MDN3710213.1"/>
    </source>
</evidence>
<reference evidence="2" key="1">
    <citation type="journal article" date="2019" name="Int. J. Syst. Evol. Microbiol.">
        <title>The Global Catalogue of Microorganisms (GCM) 10K type strain sequencing project: providing services to taxonomists for standard genome sequencing and annotation.</title>
        <authorList>
            <consortium name="The Broad Institute Genomics Platform"/>
            <consortium name="The Broad Institute Genome Sequencing Center for Infectious Disease"/>
            <person name="Wu L."/>
            <person name="Ma J."/>
        </authorList>
    </citation>
    <scope>NUCLEOTIDE SEQUENCE [LARGE SCALE GENOMIC DNA]</scope>
    <source>
        <strain evidence="2">CECT 7184</strain>
    </source>
</reference>
<proteinExistence type="predicted"/>
<name>A0ABT8D2T0_9FLAO</name>